<accession>A0A8J3Q924</accession>
<dbReference type="AlphaFoldDB" id="A0A8J3Q924"/>
<keyword evidence="3" id="KW-0804">Transcription</keyword>
<evidence type="ECO:0000313" key="6">
    <source>
        <dbReference type="EMBL" id="GIH05453.1"/>
    </source>
</evidence>
<evidence type="ECO:0000256" key="2">
    <source>
        <dbReference type="ARBA" id="ARBA00023125"/>
    </source>
</evidence>
<evidence type="ECO:0000256" key="3">
    <source>
        <dbReference type="ARBA" id="ARBA00023163"/>
    </source>
</evidence>
<proteinExistence type="predicted"/>
<evidence type="ECO:0000313" key="7">
    <source>
        <dbReference type="Proteomes" id="UP000612899"/>
    </source>
</evidence>
<evidence type="ECO:0000259" key="5">
    <source>
        <dbReference type="PROSITE" id="PS51118"/>
    </source>
</evidence>
<dbReference type="SUPFAM" id="SSF46785">
    <property type="entry name" value="Winged helix' DNA-binding domain"/>
    <property type="match status" value="1"/>
</dbReference>
<organism evidence="6 7">
    <name type="scientific">Rhizocola hellebori</name>
    <dbReference type="NCBI Taxonomy" id="1392758"/>
    <lineage>
        <taxon>Bacteria</taxon>
        <taxon>Bacillati</taxon>
        <taxon>Actinomycetota</taxon>
        <taxon>Actinomycetes</taxon>
        <taxon>Micromonosporales</taxon>
        <taxon>Micromonosporaceae</taxon>
        <taxon>Rhizocola</taxon>
    </lineage>
</organism>
<gene>
    <name evidence="6" type="ORF">Rhe02_35200</name>
</gene>
<dbReference type="InterPro" id="IPR036388">
    <property type="entry name" value="WH-like_DNA-bd_sf"/>
</dbReference>
<dbReference type="InterPro" id="IPR011991">
    <property type="entry name" value="ArsR-like_HTH"/>
</dbReference>
<dbReference type="EMBL" id="BONY01000019">
    <property type="protein sequence ID" value="GIH05453.1"/>
    <property type="molecule type" value="Genomic_DNA"/>
</dbReference>
<feature type="domain" description="HTH hxlR-type" evidence="5">
    <location>
        <begin position="121"/>
        <end position="219"/>
    </location>
</feature>
<feature type="region of interest" description="Disordered" evidence="4">
    <location>
        <begin position="1"/>
        <end position="25"/>
    </location>
</feature>
<dbReference type="PANTHER" id="PTHR33204:SF18">
    <property type="entry name" value="TRANSCRIPTIONAL REGULATORY PROTEIN"/>
    <property type="match status" value="1"/>
</dbReference>
<keyword evidence="7" id="KW-1185">Reference proteome</keyword>
<sequence>MARDIPAQPELWQGGHEPGVDEASRAGGKVYRIDRGRGDPHPDLQLSGLGQWAFGKLEHVGAAGGAYDDRLHGMNARQRRLVGKESTFECLEHPEETITTMSATDKRELTRHEYNANLAQCPGHELLAVLSDKWVTLVVSALGEGPLRHSELRRTVAGASQKMLTQTLRKLERDGLVSRAVTGSVPPRVDYELTPLGHSLLPLQKAIKAWAEAHIGAVHDARERYDTATVR</sequence>
<dbReference type="CDD" id="cd00090">
    <property type="entry name" value="HTH_ARSR"/>
    <property type="match status" value="1"/>
</dbReference>
<dbReference type="Gene3D" id="1.10.10.10">
    <property type="entry name" value="Winged helix-like DNA-binding domain superfamily/Winged helix DNA-binding domain"/>
    <property type="match status" value="1"/>
</dbReference>
<dbReference type="PROSITE" id="PS51118">
    <property type="entry name" value="HTH_HXLR"/>
    <property type="match status" value="1"/>
</dbReference>
<evidence type="ECO:0000256" key="1">
    <source>
        <dbReference type="ARBA" id="ARBA00023015"/>
    </source>
</evidence>
<evidence type="ECO:0000256" key="4">
    <source>
        <dbReference type="SAM" id="MobiDB-lite"/>
    </source>
</evidence>
<dbReference type="GO" id="GO:0003677">
    <property type="term" value="F:DNA binding"/>
    <property type="evidence" value="ECO:0007669"/>
    <property type="project" value="UniProtKB-KW"/>
</dbReference>
<comment type="caution">
    <text evidence="6">The sequence shown here is derived from an EMBL/GenBank/DDBJ whole genome shotgun (WGS) entry which is preliminary data.</text>
</comment>
<dbReference type="Pfam" id="PF01638">
    <property type="entry name" value="HxlR"/>
    <property type="match status" value="1"/>
</dbReference>
<dbReference type="Proteomes" id="UP000612899">
    <property type="component" value="Unassembled WGS sequence"/>
</dbReference>
<keyword evidence="1" id="KW-0805">Transcription regulation</keyword>
<reference evidence="6" key="1">
    <citation type="submission" date="2021-01" db="EMBL/GenBank/DDBJ databases">
        <title>Whole genome shotgun sequence of Rhizocola hellebori NBRC 109834.</title>
        <authorList>
            <person name="Komaki H."/>
            <person name="Tamura T."/>
        </authorList>
    </citation>
    <scope>NUCLEOTIDE SEQUENCE</scope>
    <source>
        <strain evidence="6">NBRC 109834</strain>
    </source>
</reference>
<protein>
    <recommendedName>
        <fullName evidence="5">HTH hxlR-type domain-containing protein</fullName>
    </recommendedName>
</protein>
<dbReference type="PANTHER" id="PTHR33204">
    <property type="entry name" value="TRANSCRIPTIONAL REGULATOR, MARR FAMILY"/>
    <property type="match status" value="1"/>
</dbReference>
<keyword evidence="2" id="KW-0238">DNA-binding</keyword>
<dbReference type="InterPro" id="IPR036390">
    <property type="entry name" value="WH_DNA-bd_sf"/>
</dbReference>
<dbReference type="InterPro" id="IPR002577">
    <property type="entry name" value="HTH_HxlR"/>
</dbReference>
<name>A0A8J3Q924_9ACTN</name>